<organism evidence="1 2">
    <name type="scientific">Mycena rosella</name>
    <name type="common">Pink bonnet</name>
    <name type="synonym">Agaricus rosellus</name>
    <dbReference type="NCBI Taxonomy" id="1033263"/>
    <lineage>
        <taxon>Eukaryota</taxon>
        <taxon>Fungi</taxon>
        <taxon>Dikarya</taxon>
        <taxon>Basidiomycota</taxon>
        <taxon>Agaricomycotina</taxon>
        <taxon>Agaricomycetes</taxon>
        <taxon>Agaricomycetidae</taxon>
        <taxon>Agaricales</taxon>
        <taxon>Marasmiineae</taxon>
        <taxon>Mycenaceae</taxon>
        <taxon>Mycena</taxon>
    </lineage>
</organism>
<sequence length="434" mass="48827">MHRSLRIAEIVELIFRHLIVGGWGGYRTYSKALAALARTCKTFQNPALDLLWEQQTTLHNYLNCFPRGLIKILKGADIRLLQPITDKDWERPLFYSARVKRLSLGRGDLFASGRELRTLSFGDHIFPNLEAFVVIVCYPASLQPSLDYLPLLLSPRIKGINVQFQSHPALLPQILPALTLLCPSLTHVKLSAECCSYGELEHKALSKFYQNLVRVESLVVEDLDQPTFEHLGRLLSLEALRLENPNAPRMSHLPPSMLPHPPATCWGDESPENVPDKCRIDGATLRTMFCFVNVESVSLRQIFNLDDGDILTMARAWPRLQLLSLGDWSDVVKSRVTLQACPRSLRTPAAATGGVSQASLKKLDVSYSPIVAPRAVAVFLSFMFPEVGVSFDRNEESELESEEAKYGDRWTEVNRILEDLRAPKENVAEGTRRN</sequence>
<accession>A0AAD7H052</accession>
<dbReference type="InterPro" id="IPR032675">
    <property type="entry name" value="LRR_dom_sf"/>
</dbReference>
<dbReference type="Proteomes" id="UP001221757">
    <property type="component" value="Unassembled WGS sequence"/>
</dbReference>
<keyword evidence="2" id="KW-1185">Reference proteome</keyword>
<dbReference type="EMBL" id="JARKIE010000003">
    <property type="protein sequence ID" value="KAJ7708773.1"/>
    <property type="molecule type" value="Genomic_DNA"/>
</dbReference>
<proteinExistence type="predicted"/>
<dbReference type="SUPFAM" id="SSF52047">
    <property type="entry name" value="RNI-like"/>
    <property type="match status" value="1"/>
</dbReference>
<protein>
    <recommendedName>
        <fullName evidence="3">F-box domain-containing protein</fullName>
    </recommendedName>
</protein>
<dbReference type="Gene3D" id="3.80.10.10">
    <property type="entry name" value="Ribonuclease Inhibitor"/>
    <property type="match status" value="1"/>
</dbReference>
<evidence type="ECO:0000313" key="2">
    <source>
        <dbReference type="Proteomes" id="UP001221757"/>
    </source>
</evidence>
<dbReference type="AlphaFoldDB" id="A0AAD7H052"/>
<reference evidence="1" key="1">
    <citation type="submission" date="2023-03" db="EMBL/GenBank/DDBJ databases">
        <title>Massive genome expansion in bonnet fungi (Mycena s.s.) driven by repeated elements and novel gene families across ecological guilds.</title>
        <authorList>
            <consortium name="Lawrence Berkeley National Laboratory"/>
            <person name="Harder C.B."/>
            <person name="Miyauchi S."/>
            <person name="Viragh M."/>
            <person name="Kuo A."/>
            <person name="Thoen E."/>
            <person name="Andreopoulos B."/>
            <person name="Lu D."/>
            <person name="Skrede I."/>
            <person name="Drula E."/>
            <person name="Henrissat B."/>
            <person name="Morin E."/>
            <person name="Kohler A."/>
            <person name="Barry K."/>
            <person name="LaButti K."/>
            <person name="Morin E."/>
            <person name="Salamov A."/>
            <person name="Lipzen A."/>
            <person name="Mereny Z."/>
            <person name="Hegedus B."/>
            <person name="Baldrian P."/>
            <person name="Stursova M."/>
            <person name="Weitz H."/>
            <person name="Taylor A."/>
            <person name="Grigoriev I.V."/>
            <person name="Nagy L.G."/>
            <person name="Martin F."/>
            <person name="Kauserud H."/>
        </authorList>
    </citation>
    <scope>NUCLEOTIDE SEQUENCE</scope>
    <source>
        <strain evidence="1">CBHHK067</strain>
    </source>
</reference>
<gene>
    <name evidence="1" type="ORF">B0H17DRAFT_1191269</name>
</gene>
<evidence type="ECO:0008006" key="3">
    <source>
        <dbReference type="Google" id="ProtNLM"/>
    </source>
</evidence>
<name>A0AAD7H052_MYCRO</name>
<evidence type="ECO:0000313" key="1">
    <source>
        <dbReference type="EMBL" id="KAJ7708773.1"/>
    </source>
</evidence>
<comment type="caution">
    <text evidence="1">The sequence shown here is derived from an EMBL/GenBank/DDBJ whole genome shotgun (WGS) entry which is preliminary data.</text>
</comment>